<name>A0A2P2N016_RHIMU</name>
<evidence type="ECO:0000256" key="1">
    <source>
        <dbReference type="SAM" id="MobiDB-lite"/>
    </source>
</evidence>
<protein>
    <submittedName>
        <fullName evidence="2">Uncharacterized protein</fullName>
    </submittedName>
</protein>
<dbReference type="EMBL" id="GGEC01055322">
    <property type="protein sequence ID" value="MBX35806.1"/>
    <property type="molecule type" value="Transcribed_RNA"/>
</dbReference>
<feature type="compositionally biased region" description="Basic residues" evidence="1">
    <location>
        <begin position="75"/>
        <end position="85"/>
    </location>
</feature>
<reference evidence="2" key="1">
    <citation type="submission" date="2018-02" db="EMBL/GenBank/DDBJ databases">
        <title>Rhizophora mucronata_Transcriptome.</title>
        <authorList>
            <person name="Meera S.P."/>
            <person name="Sreeshan A."/>
            <person name="Augustine A."/>
        </authorList>
    </citation>
    <scope>NUCLEOTIDE SEQUENCE</scope>
    <source>
        <tissue evidence="2">Leaf</tissue>
    </source>
</reference>
<feature type="region of interest" description="Disordered" evidence="1">
    <location>
        <begin position="57"/>
        <end position="85"/>
    </location>
</feature>
<evidence type="ECO:0000313" key="2">
    <source>
        <dbReference type="EMBL" id="MBX35806.1"/>
    </source>
</evidence>
<accession>A0A2P2N016</accession>
<proteinExistence type="predicted"/>
<dbReference type="AlphaFoldDB" id="A0A2P2N016"/>
<feature type="compositionally biased region" description="Basic and acidic residues" evidence="1">
    <location>
        <begin position="58"/>
        <end position="74"/>
    </location>
</feature>
<organism evidence="2">
    <name type="scientific">Rhizophora mucronata</name>
    <name type="common">Asiatic mangrove</name>
    <dbReference type="NCBI Taxonomy" id="61149"/>
    <lineage>
        <taxon>Eukaryota</taxon>
        <taxon>Viridiplantae</taxon>
        <taxon>Streptophyta</taxon>
        <taxon>Embryophyta</taxon>
        <taxon>Tracheophyta</taxon>
        <taxon>Spermatophyta</taxon>
        <taxon>Magnoliopsida</taxon>
        <taxon>eudicotyledons</taxon>
        <taxon>Gunneridae</taxon>
        <taxon>Pentapetalae</taxon>
        <taxon>rosids</taxon>
        <taxon>fabids</taxon>
        <taxon>Malpighiales</taxon>
        <taxon>Rhizophoraceae</taxon>
        <taxon>Rhizophora</taxon>
    </lineage>
</organism>
<sequence length="120" mass="13320">MAAALAYKCLSHHPKPRPTMSGVVKILESLQGFDDVAEPFVYIVPCEEDIDACFGSEEGMKSEGQKDVKEENGRQTHKHGRGRGWRHRIKLPLSLVSYSDSALYDNIENGFSSPQGLAKE</sequence>